<dbReference type="GO" id="GO:0000935">
    <property type="term" value="C:division septum"/>
    <property type="evidence" value="ECO:0007669"/>
    <property type="project" value="TreeGrafter"/>
</dbReference>
<dbReference type="AlphaFoldDB" id="A0A427YRJ8"/>
<dbReference type="CDD" id="cd04371">
    <property type="entry name" value="DEP"/>
    <property type="match status" value="1"/>
</dbReference>
<dbReference type="GO" id="GO:0005096">
    <property type="term" value="F:GTPase activator activity"/>
    <property type="evidence" value="ECO:0007669"/>
    <property type="project" value="TreeGrafter"/>
</dbReference>
<dbReference type="GO" id="GO:0007264">
    <property type="term" value="P:small GTPase-mediated signal transduction"/>
    <property type="evidence" value="ECO:0007669"/>
    <property type="project" value="TreeGrafter"/>
</dbReference>
<accession>A0A427YRJ8</accession>
<dbReference type="GO" id="GO:0005737">
    <property type="term" value="C:cytoplasm"/>
    <property type="evidence" value="ECO:0007669"/>
    <property type="project" value="TreeGrafter"/>
</dbReference>
<feature type="domain" description="DEP" evidence="2">
    <location>
        <begin position="358"/>
        <end position="435"/>
    </location>
</feature>
<evidence type="ECO:0008006" key="6">
    <source>
        <dbReference type="Google" id="ProtNLM"/>
    </source>
</evidence>
<dbReference type="Gene3D" id="1.10.555.10">
    <property type="entry name" value="Rho GTPase activation protein"/>
    <property type="match status" value="1"/>
</dbReference>
<dbReference type="SUPFAM" id="SSF103657">
    <property type="entry name" value="BAR/IMD domain-like"/>
    <property type="match status" value="2"/>
</dbReference>
<gene>
    <name evidence="4" type="ORF">EHS25_006344</name>
</gene>
<feature type="region of interest" description="Disordered" evidence="1">
    <location>
        <begin position="249"/>
        <end position="307"/>
    </location>
</feature>
<dbReference type="Proteomes" id="UP000279259">
    <property type="component" value="Unassembled WGS sequence"/>
</dbReference>
<keyword evidence="5" id="KW-1185">Reference proteome</keyword>
<proteinExistence type="predicted"/>
<dbReference type="Gene3D" id="1.20.1270.60">
    <property type="entry name" value="Arfaptin homology (AH) domain/BAR domain"/>
    <property type="match status" value="2"/>
</dbReference>
<dbReference type="InterPro" id="IPR027267">
    <property type="entry name" value="AH/BAR_dom_sf"/>
</dbReference>
<dbReference type="EMBL" id="RSCD01000003">
    <property type="protein sequence ID" value="RSH93697.1"/>
    <property type="molecule type" value="Genomic_DNA"/>
</dbReference>
<comment type="caution">
    <text evidence="4">The sequence shown here is derived from an EMBL/GenBank/DDBJ whole genome shotgun (WGS) entry which is preliminary data.</text>
</comment>
<feature type="compositionally biased region" description="Gly residues" evidence="1">
    <location>
        <begin position="1062"/>
        <end position="1072"/>
    </location>
</feature>
<dbReference type="SUPFAM" id="SSF46785">
    <property type="entry name" value="Winged helix' DNA-binding domain"/>
    <property type="match status" value="1"/>
</dbReference>
<dbReference type="PROSITE" id="PS50186">
    <property type="entry name" value="DEP"/>
    <property type="match status" value="1"/>
</dbReference>
<dbReference type="GO" id="GO:0005886">
    <property type="term" value="C:plasma membrane"/>
    <property type="evidence" value="ECO:0007669"/>
    <property type="project" value="TreeGrafter"/>
</dbReference>
<dbReference type="InterPro" id="IPR036390">
    <property type="entry name" value="WH_DNA-bd_sf"/>
</dbReference>
<reference evidence="4 5" key="1">
    <citation type="submission" date="2018-11" db="EMBL/GenBank/DDBJ databases">
        <title>Genome sequence of Saitozyma podzolica DSM 27192.</title>
        <authorList>
            <person name="Aliyu H."/>
            <person name="Gorte O."/>
            <person name="Ochsenreither K."/>
        </authorList>
    </citation>
    <scope>NUCLEOTIDE SEQUENCE [LARGE SCALE GENOMIC DNA]</scope>
    <source>
        <strain evidence="4 5">DSM 27192</strain>
    </source>
</reference>
<feature type="compositionally biased region" description="Low complexity" evidence="1">
    <location>
        <begin position="883"/>
        <end position="902"/>
    </location>
</feature>
<dbReference type="InterPro" id="IPR000198">
    <property type="entry name" value="RhoGAP_dom"/>
</dbReference>
<feature type="compositionally biased region" description="Low complexity" evidence="1">
    <location>
        <begin position="1030"/>
        <end position="1039"/>
    </location>
</feature>
<dbReference type="STRING" id="1890683.A0A427YRJ8"/>
<dbReference type="InterPro" id="IPR000591">
    <property type="entry name" value="DEP_dom"/>
</dbReference>
<dbReference type="PROSITE" id="PS50238">
    <property type="entry name" value="RHOGAP"/>
    <property type="match status" value="1"/>
</dbReference>
<dbReference type="Pfam" id="PF00620">
    <property type="entry name" value="RhoGAP"/>
    <property type="match status" value="1"/>
</dbReference>
<organism evidence="4 5">
    <name type="scientific">Saitozyma podzolica</name>
    <dbReference type="NCBI Taxonomy" id="1890683"/>
    <lineage>
        <taxon>Eukaryota</taxon>
        <taxon>Fungi</taxon>
        <taxon>Dikarya</taxon>
        <taxon>Basidiomycota</taxon>
        <taxon>Agaricomycotina</taxon>
        <taxon>Tremellomycetes</taxon>
        <taxon>Tremellales</taxon>
        <taxon>Trimorphomycetaceae</taxon>
        <taxon>Saitozyma</taxon>
    </lineage>
</organism>
<evidence type="ECO:0000313" key="5">
    <source>
        <dbReference type="Proteomes" id="UP000279259"/>
    </source>
</evidence>
<feature type="region of interest" description="Disordered" evidence="1">
    <location>
        <begin position="169"/>
        <end position="217"/>
    </location>
</feature>
<evidence type="ECO:0000259" key="3">
    <source>
        <dbReference type="PROSITE" id="PS50238"/>
    </source>
</evidence>
<dbReference type="PANTHER" id="PTHR23065">
    <property type="entry name" value="PROLINE-SERINE-THREONINE PHOSPHATASE INTERACTING PROTEIN 1"/>
    <property type="match status" value="1"/>
</dbReference>
<feature type="domain" description="Rho-GAP" evidence="3">
    <location>
        <begin position="613"/>
        <end position="814"/>
    </location>
</feature>
<dbReference type="InterPro" id="IPR036388">
    <property type="entry name" value="WH-like_DNA-bd_sf"/>
</dbReference>
<dbReference type="GO" id="GO:0007010">
    <property type="term" value="P:cytoskeleton organization"/>
    <property type="evidence" value="ECO:0007669"/>
    <property type="project" value="TreeGrafter"/>
</dbReference>
<evidence type="ECO:0000259" key="2">
    <source>
        <dbReference type="PROSITE" id="PS50186"/>
    </source>
</evidence>
<feature type="region of interest" description="Disordered" evidence="1">
    <location>
        <begin position="862"/>
        <end position="1106"/>
    </location>
</feature>
<dbReference type="SMART" id="SM00324">
    <property type="entry name" value="RhoGAP"/>
    <property type="match status" value="1"/>
</dbReference>
<dbReference type="PANTHER" id="PTHR23065:SF17">
    <property type="entry name" value="RHO-GTPASE-ACTIVATING PROTEIN RGD2"/>
    <property type="match status" value="1"/>
</dbReference>
<dbReference type="OrthoDB" id="2155291at2759"/>
<protein>
    <recommendedName>
        <fullName evidence="6">Rho-GAP domain-containing protein</fullName>
    </recommendedName>
</protein>
<feature type="compositionally biased region" description="Pro residues" evidence="1">
    <location>
        <begin position="255"/>
        <end position="264"/>
    </location>
</feature>
<evidence type="ECO:0000313" key="4">
    <source>
        <dbReference type="EMBL" id="RSH93697.1"/>
    </source>
</evidence>
<sequence>MAPVTLPPSFFNSFGRQTTARASRCCSSSLIRCVNLTLSAQPSSYWCRGCKENDEVAEFIESQVQGHHALAATLLLPPLSASTSSSSSSLQHTLLTLRGASSARGEAHRALALELESRVLVGFKQWKERHGERIKGARDEVVGKGGAVQSWEKDAHKLNSLKQAYLSKSRAADDSEDDAKFAPTMSTAPRLVTSPPPMLDKYTASPPPKNAALRRAGTVADRISEKLRQASISKPPAPAHASSLKPVLSIDGKQLPPPPSPLRPGTPAEDGLRSPSSPTREEGFIPPTSPDGRPTMHGPPLPAKNGELALDIQPPPVLLSGLSLTSQALKELLRRLDAYLLTTPAPYSDAAVQPSTRSNAALASRARNTILGTYEKTFSGEEVVEWLRQNVEGFGSDWERCIEAATELYKMGHLHRVGVGRGFDPSCDIYFTLRINPNETIVPLPNISSPLSPATSANIQSMIKSYLPSSLGASDEPLHIRLRREANKADEVYKDAVRVSEEKRLEMEERIERGLRLWERWERERLAVVKQVLKQYEDALARLPGRLADLQSGTSLSVEAFNPEADIKALIEGNRTGPFRPQPHVYESIESDIPDVNFGIDLRKWAGDQGWRASISAPPRPKGAIPEVLEALLKALNEMYAEAQDEERRKSWIYEVPLHETHALRNAINSPSTSVEEMVGVIKQFNVPIVAGTVKLFLLELNPPVLGWEGWEDAKAVYPAVGADQERDMTSAVTSVLGRLPGAQLYTLDAVVKHLKELIDSTKTEESNEVYITKLALSVGRCILRPQYETEMTIQDRTPSLFLADLINVYPAVFPPLIEKKKKEVDRVMPIRKRTALVDQRISRSSLPEEADPQRLLEAQHLAQHPRARSPSPPIVGNTAKEPATSASSRTVTPTPASATAPDLGLGRPIMLEPKGDDGSDDEVPHPQGASAGMGIPIMQEPRDDSDDEAPRQERINVVPPTPEMSGSTRVPDSSALDQGEDASATADILESMQGSLAADGDVAVSGGNSSNLKRATSGEASRLRGPRGARGPRPAPGRVPSHTQGTMGGMTAVDPPTDGAEAGGAGSGSGSGRSSPAGQGQTAGYAPKRGQGATNAGAGQFGHGTRGSVSAIAAQFENGSK</sequence>
<name>A0A427YRJ8_9TREE</name>
<dbReference type="SUPFAM" id="SSF48350">
    <property type="entry name" value="GTPase activation domain, GAP"/>
    <property type="match status" value="1"/>
</dbReference>
<dbReference type="InterPro" id="IPR008936">
    <property type="entry name" value="Rho_GTPase_activation_prot"/>
</dbReference>
<dbReference type="Gene3D" id="1.10.10.10">
    <property type="entry name" value="Winged helix-like DNA-binding domain superfamily/Winged helix DNA-binding domain"/>
    <property type="match status" value="1"/>
</dbReference>
<evidence type="ECO:0000256" key="1">
    <source>
        <dbReference type="SAM" id="MobiDB-lite"/>
    </source>
</evidence>